<comment type="catalytic activity">
    <reaction evidence="8">
        <text>N(2)-formyl-N(1)-(5-phospho-beta-D-ribosyl)glycinamide + L-glutamine + ATP + H2O = 2-formamido-N(1)-(5-O-phospho-beta-D-ribosyl)acetamidine + L-glutamate + ADP + phosphate + H(+)</text>
        <dbReference type="Rhea" id="RHEA:17129"/>
        <dbReference type="ChEBI" id="CHEBI:15377"/>
        <dbReference type="ChEBI" id="CHEBI:15378"/>
        <dbReference type="ChEBI" id="CHEBI:29985"/>
        <dbReference type="ChEBI" id="CHEBI:30616"/>
        <dbReference type="ChEBI" id="CHEBI:43474"/>
        <dbReference type="ChEBI" id="CHEBI:58359"/>
        <dbReference type="ChEBI" id="CHEBI:147286"/>
        <dbReference type="ChEBI" id="CHEBI:147287"/>
        <dbReference type="ChEBI" id="CHEBI:456216"/>
        <dbReference type="EC" id="6.3.5.3"/>
    </reaction>
</comment>
<dbReference type="CDD" id="cd02203">
    <property type="entry name" value="PurL_repeat1"/>
    <property type="match status" value="1"/>
</dbReference>
<dbReference type="PIRSF" id="PIRSF001587">
    <property type="entry name" value="FGAM_synthase_II"/>
    <property type="match status" value="1"/>
</dbReference>
<feature type="binding site" evidence="8">
    <location>
        <position position="128"/>
    </location>
    <ligand>
        <name>Mg(2+)</name>
        <dbReference type="ChEBI" id="CHEBI:18420"/>
        <label>2</label>
    </ligand>
</feature>
<dbReference type="EMBL" id="VOBR01000004">
    <property type="protein sequence ID" value="TWP53072.1"/>
    <property type="molecule type" value="Genomic_DNA"/>
</dbReference>
<comment type="subunit">
    <text evidence="8">Monomer. Part of the FGAM synthase complex composed of 1 PurL, 1 PurQ and 2 PurS subunits.</text>
</comment>
<comment type="function">
    <text evidence="8">Part of the phosphoribosylformylglycinamidine synthase complex involved in the purines biosynthetic pathway. Catalyzes the ATP-dependent conversion of formylglycinamide ribonucleotide (FGAR) and glutamine to yield formylglycinamidine ribonucleotide (FGAM) and glutamate. The FGAM synthase complex is composed of three subunits. PurQ produces an ammonia molecule by converting glutamine to glutamate. PurL transfers the ammonia molecule to FGAR to form FGAM in an ATP-dependent manner. PurS interacts with PurQ and PurL and is thought to assist in the transfer of the ammonia molecule from PurQ to PurL.</text>
</comment>
<evidence type="ECO:0000256" key="5">
    <source>
        <dbReference type="ARBA" id="ARBA00022755"/>
    </source>
</evidence>
<evidence type="ECO:0000256" key="6">
    <source>
        <dbReference type="ARBA" id="ARBA00022840"/>
    </source>
</evidence>
<proteinExistence type="inferred from homology"/>
<keyword evidence="3 8" id="KW-0479">Metal-binding</keyword>
<dbReference type="GO" id="GO:0004642">
    <property type="term" value="F:phosphoribosylformylglycinamidine synthase activity"/>
    <property type="evidence" value="ECO:0007669"/>
    <property type="project" value="UniProtKB-UniRule"/>
</dbReference>
<dbReference type="EC" id="6.3.5.3" evidence="8"/>
<feature type="binding site" evidence="8">
    <location>
        <position position="58"/>
    </location>
    <ligand>
        <name>ATP</name>
        <dbReference type="ChEBI" id="CHEBI:30616"/>
    </ligand>
</feature>
<dbReference type="GO" id="GO:0005524">
    <property type="term" value="F:ATP binding"/>
    <property type="evidence" value="ECO:0007669"/>
    <property type="project" value="UniProtKB-UniRule"/>
</dbReference>
<dbReference type="Proteomes" id="UP000316639">
    <property type="component" value="Unassembled WGS sequence"/>
</dbReference>
<keyword evidence="1 8" id="KW-0963">Cytoplasm</keyword>
<feature type="active site" evidence="8">
    <location>
        <position position="55"/>
    </location>
</feature>
<keyword evidence="7 8" id="KW-0460">Magnesium</keyword>
<feature type="region of interest" description="Disordered" evidence="9">
    <location>
        <begin position="1"/>
        <end position="23"/>
    </location>
</feature>
<dbReference type="GO" id="GO:0006189">
    <property type="term" value="P:'de novo' IMP biosynthetic process"/>
    <property type="evidence" value="ECO:0007669"/>
    <property type="project" value="UniProtKB-UniRule"/>
</dbReference>
<comment type="caution">
    <text evidence="8">Lacks conserved residue(s) required for the propagation of feature annotation.</text>
</comment>
<comment type="caution">
    <text evidence="13">The sequence shown here is derived from an EMBL/GenBank/DDBJ whole genome shotgun (WGS) entry which is preliminary data.</text>
</comment>
<comment type="similarity">
    <text evidence="8">Belongs to the FGAMS family.</text>
</comment>
<dbReference type="SUPFAM" id="SSF56042">
    <property type="entry name" value="PurM C-terminal domain-like"/>
    <property type="match status" value="2"/>
</dbReference>
<dbReference type="Gene3D" id="3.30.1330.10">
    <property type="entry name" value="PurM-like, N-terminal domain"/>
    <property type="match status" value="2"/>
</dbReference>
<dbReference type="Pfam" id="PF02769">
    <property type="entry name" value="AIRS_C"/>
    <property type="match status" value="2"/>
</dbReference>
<dbReference type="InterPro" id="IPR010918">
    <property type="entry name" value="PurM-like_C_dom"/>
</dbReference>
<keyword evidence="6 8" id="KW-0067">ATP-binding</keyword>
<evidence type="ECO:0000313" key="13">
    <source>
        <dbReference type="EMBL" id="TWP53072.1"/>
    </source>
</evidence>
<feature type="binding site" evidence="8">
    <location>
        <position position="551"/>
    </location>
    <ligand>
        <name>substrate</name>
    </ligand>
</feature>
<comment type="subcellular location">
    <subcellularLocation>
        <location evidence="8">Cytoplasm</location>
    </subcellularLocation>
</comment>
<evidence type="ECO:0000259" key="11">
    <source>
        <dbReference type="Pfam" id="PF02769"/>
    </source>
</evidence>
<feature type="binding site" evidence="8">
    <location>
        <position position="282"/>
    </location>
    <ligand>
        <name>Mg(2+)</name>
        <dbReference type="ChEBI" id="CHEBI:18420"/>
        <label>2</label>
    </ligand>
</feature>
<dbReference type="HAMAP" id="MF_00420">
    <property type="entry name" value="PurL_2"/>
    <property type="match status" value="1"/>
</dbReference>
<dbReference type="InterPro" id="IPR010074">
    <property type="entry name" value="PRibForGlyAmidine_synth_PurL"/>
</dbReference>
<dbReference type="OrthoDB" id="9804441at2"/>
<evidence type="ECO:0000256" key="9">
    <source>
        <dbReference type="SAM" id="MobiDB-lite"/>
    </source>
</evidence>
<feature type="binding site" evidence="8">
    <location>
        <begin position="326"/>
        <end position="328"/>
    </location>
    <ligand>
        <name>substrate</name>
    </ligand>
</feature>
<evidence type="ECO:0000259" key="12">
    <source>
        <dbReference type="Pfam" id="PF18072"/>
    </source>
</evidence>
<dbReference type="Pfam" id="PF00586">
    <property type="entry name" value="AIRS"/>
    <property type="match status" value="2"/>
</dbReference>
<keyword evidence="5 8" id="KW-0658">Purine biosynthesis</keyword>
<accession>A0A563EZV0</accession>
<dbReference type="PANTHER" id="PTHR43555">
    <property type="entry name" value="PHOSPHORIBOSYLFORMYLGLYCINAMIDINE SYNTHASE SUBUNIT PURL"/>
    <property type="match status" value="1"/>
</dbReference>
<dbReference type="FunFam" id="3.30.1330.10:FF:000004">
    <property type="entry name" value="Phosphoribosylformylglycinamidine synthase subunit PurL"/>
    <property type="match status" value="1"/>
</dbReference>
<name>A0A563EZV0_9PSEU</name>
<feature type="domain" description="Phosphoribosylformylglycinamidine synthase linker" evidence="12">
    <location>
        <begin position="16"/>
        <end position="59"/>
    </location>
</feature>
<evidence type="ECO:0000313" key="14">
    <source>
        <dbReference type="Proteomes" id="UP000316639"/>
    </source>
</evidence>
<dbReference type="GO" id="GO:0005737">
    <property type="term" value="C:cytoplasm"/>
    <property type="evidence" value="ECO:0007669"/>
    <property type="project" value="UniProtKB-SubCell"/>
</dbReference>
<organism evidence="13 14">
    <name type="scientific">Lentzea tibetensis</name>
    <dbReference type="NCBI Taxonomy" id="2591470"/>
    <lineage>
        <taxon>Bacteria</taxon>
        <taxon>Bacillati</taxon>
        <taxon>Actinomycetota</taxon>
        <taxon>Actinomycetes</taxon>
        <taxon>Pseudonocardiales</taxon>
        <taxon>Pseudonocardiaceae</taxon>
        <taxon>Lentzea</taxon>
    </lineage>
</organism>
<dbReference type="AlphaFoldDB" id="A0A563EZV0"/>
<feature type="binding site" evidence="8">
    <location>
        <begin position="105"/>
        <end position="108"/>
    </location>
    <ligand>
        <name>substrate</name>
    </ligand>
</feature>
<feature type="binding site" evidence="8">
    <location>
        <position position="511"/>
    </location>
    <ligand>
        <name>ATP</name>
        <dbReference type="ChEBI" id="CHEBI:30616"/>
    </ligand>
</feature>
<feature type="binding site" evidence="8">
    <location>
        <position position="104"/>
    </location>
    <ligand>
        <name>Mg(2+)</name>
        <dbReference type="ChEBI" id="CHEBI:18420"/>
        <label>1</label>
    </ligand>
</feature>
<dbReference type="Gene3D" id="3.90.650.10">
    <property type="entry name" value="PurM-like C-terminal domain"/>
    <property type="match status" value="2"/>
</dbReference>
<evidence type="ECO:0000256" key="2">
    <source>
        <dbReference type="ARBA" id="ARBA00022598"/>
    </source>
</evidence>
<dbReference type="SUPFAM" id="SSF55326">
    <property type="entry name" value="PurM N-terminal domain-like"/>
    <property type="match status" value="2"/>
</dbReference>
<dbReference type="CDD" id="cd02204">
    <property type="entry name" value="PurL_repeat2"/>
    <property type="match status" value="1"/>
</dbReference>
<dbReference type="NCBIfam" id="NF002290">
    <property type="entry name" value="PRK01213.1"/>
    <property type="match status" value="1"/>
</dbReference>
<feature type="domain" description="PurM-like C-terminal" evidence="11">
    <location>
        <begin position="213"/>
        <end position="370"/>
    </location>
</feature>
<dbReference type="NCBIfam" id="TIGR01736">
    <property type="entry name" value="FGAM_synth_II"/>
    <property type="match status" value="1"/>
</dbReference>
<keyword evidence="4 8" id="KW-0547">Nucleotide-binding</keyword>
<feature type="binding site" evidence="8">
    <location>
        <position position="549"/>
    </location>
    <ligand>
        <name>Mg(2+)</name>
        <dbReference type="ChEBI" id="CHEBI:18420"/>
        <label>1</label>
    </ligand>
</feature>
<reference evidence="13 14" key="1">
    <citation type="submission" date="2019-07" db="EMBL/GenBank/DDBJ databases">
        <title>Lentzea xizangensis sp. nov., isolated from Qinghai-Tibetan Plateau Soils.</title>
        <authorList>
            <person name="Huang J."/>
        </authorList>
    </citation>
    <scope>NUCLEOTIDE SEQUENCE [LARGE SCALE GENOMIC DNA]</scope>
    <source>
        <strain evidence="13 14">FXJ1.1311</strain>
    </source>
</reference>
<dbReference type="GO" id="GO:0000287">
    <property type="term" value="F:magnesium ion binding"/>
    <property type="evidence" value="ECO:0007669"/>
    <property type="project" value="UniProtKB-UniRule"/>
</dbReference>
<dbReference type="InterPro" id="IPR036921">
    <property type="entry name" value="PurM-like_N_sf"/>
</dbReference>
<feature type="domain" description="PurM-like C-terminal" evidence="11">
    <location>
        <begin position="587"/>
        <end position="722"/>
    </location>
</feature>
<dbReference type="UniPathway" id="UPA00074">
    <property type="reaction ID" value="UER00128"/>
</dbReference>
<keyword evidence="2 8" id="KW-0436">Ligase</keyword>
<dbReference type="PANTHER" id="PTHR43555:SF1">
    <property type="entry name" value="PHOSPHORIBOSYLFORMYLGLYCINAMIDINE SYNTHASE SUBUNIT PURL"/>
    <property type="match status" value="1"/>
</dbReference>
<dbReference type="Pfam" id="PF18072">
    <property type="entry name" value="FGAR-AT_linker"/>
    <property type="match status" value="1"/>
</dbReference>
<dbReference type="InterPro" id="IPR041609">
    <property type="entry name" value="PurL_linker"/>
</dbReference>
<gene>
    <name evidence="8 13" type="primary">purL</name>
    <name evidence="13" type="ORF">FKR81_08295</name>
</gene>
<feature type="binding site" evidence="8">
    <location>
        <position position="102"/>
    </location>
    <ligand>
        <name>ATP</name>
        <dbReference type="ChEBI" id="CHEBI:30616"/>
    </ligand>
</feature>
<feature type="binding site" evidence="8">
    <location>
        <position position="254"/>
    </location>
    <ligand>
        <name>substrate</name>
    </ligand>
</feature>
<protein>
    <recommendedName>
        <fullName evidence="8">Phosphoribosylformylglycinamidine synthase subunit PurL</fullName>
        <shortName evidence="8">FGAM synthase</shortName>
        <ecNumber evidence="8">6.3.5.3</ecNumber>
    </recommendedName>
    <alternativeName>
        <fullName evidence="8">Formylglycinamide ribonucleotide amidotransferase subunit II</fullName>
        <shortName evidence="8">FGAR amidotransferase II</shortName>
        <shortName evidence="8">FGAR-AT II</shortName>
    </alternativeName>
    <alternativeName>
        <fullName evidence="8">Glutamine amidotransferase PurL</fullName>
    </alternativeName>
    <alternativeName>
        <fullName evidence="8">Phosphoribosylformylglycinamidine synthase subunit II</fullName>
    </alternativeName>
</protein>
<dbReference type="InterPro" id="IPR036676">
    <property type="entry name" value="PurM-like_C_sf"/>
</dbReference>
<keyword evidence="14" id="KW-1185">Reference proteome</keyword>
<evidence type="ECO:0000256" key="4">
    <source>
        <dbReference type="ARBA" id="ARBA00022741"/>
    </source>
</evidence>
<evidence type="ECO:0000256" key="3">
    <source>
        <dbReference type="ARBA" id="ARBA00022723"/>
    </source>
</evidence>
<feature type="binding site" evidence="8">
    <location>
        <position position="548"/>
    </location>
    <ligand>
        <name>ATP</name>
        <dbReference type="ChEBI" id="CHEBI:30616"/>
    </ligand>
</feature>
<evidence type="ECO:0000256" key="7">
    <source>
        <dbReference type="ARBA" id="ARBA00022842"/>
    </source>
</evidence>
<comment type="pathway">
    <text evidence="8">Purine metabolism; IMP biosynthesis via de novo pathway; 5-amino-1-(5-phospho-D-ribosyl)imidazole from N(2)-formyl-N(1)-(5-phospho-D-ribosyl)glycinamide: step 1/2.</text>
</comment>
<evidence type="ECO:0000256" key="1">
    <source>
        <dbReference type="ARBA" id="ARBA00022490"/>
    </source>
</evidence>
<evidence type="ECO:0000256" key="8">
    <source>
        <dbReference type="HAMAP-Rule" id="MF_00420"/>
    </source>
</evidence>
<feature type="region of interest" description="Disordered" evidence="9">
    <location>
        <begin position="394"/>
        <end position="413"/>
    </location>
</feature>
<dbReference type="RefSeq" id="WP_146350325.1">
    <property type="nucleotide sequence ID" value="NZ_VOBR01000004.1"/>
</dbReference>
<sequence>MSIDTVKNAESTPDQDQPYKELGLKDDEYARIKEILGRRPTGAELAMYSVMWSEHCSYKSSKVHLKYFSDTTTDEMRSKMLAGIGENAGVVDIGDGWAITFKAESHNHPSYVEPYQGAATGVGGIVRDILAMGARPLAVMDPLRFGPADAPDTRRVLPGIVAGVGGYGNCLGLPNIGGEVVFDPTYIGNPLVNALCVGAMRVEDLHLAHASGAGNKVILYGARTGLDGIGGVSVLASETFDDTAGKRKKLPSVQVGDPFTEKVLIECSLELFQKGIVVGIQDLGGAGLSCATSELASAGDGGMHVWLDRVPLRASGMTPAEVLSSESQERMCAVVEPHNVDAFMEVCRKWDVIATEIGEVTEGDRLVITWHDEVVVDVPPRTVAHEGPVYHRPIQRPADQDALQADTPDSLPRPENVLDLIKTMVASPNLASRKWVTDQYDRYVRGGTVLAQPSDAGMIRIDEKTHRGVALSTDCNGRYTKLDPYTGAQLALAEAYRNVAASGATPVAVTNCMNFGSPEDPGVMWQFEQAVKGLADGCVELGIPVTGGNVSFYNQTGSTAILPTPVVGVLGVIDDVRRRTPTGIGAEAGETLLLLGETRAEFGGSEWAHHVHGHLGGLPPKVDLQREKLLGEVLVAGSRDGMLSAAHDLSEGGLAQALVETCLIGETGARVFLDGDLFTELFSESAGRVLVAVPRTEEQRFTDMCTARQLPWRKVGVVDPESDSLEIQDLGQLPLAELRAAWEGTLPALFD</sequence>
<feature type="domain" description="PurM-like N-terminal" evidence="10">
    <location>
        <begin position="85"/>
        <end position="200"/>
    </location>
</feature>
<feature type="active site" description="Proton acceptor" evidence="8">
    <location>
        <position position="106"/>
    </location>
</feature>
<feature type="domain" description="PurM-like N-terminal" evidence="10">
    <location>
        <begin position="454"/>
        <end position="573"/>
    </location>
</feature>
<dbReference type="InterPro" id="IPR016188">
    <property type="entry name" value="PurM-like_N"/>
</dbReference>
<feature type="binding site" evidence="8">
    <location>
        <position position="127"/>
    </location>
    <ligand>
        <name>substrate</name>
    </ligand>
</feature>
<evidence type="ECO:0000259" key="10">
    <source>
        <dbReference type="Pfam" id="PF00586"/>
    </source>
</evidence>